<gene>
    <name evidence="1" type="ORF">V3I05_02035</name>
</gene>
<reference evidence="1 2" key="1">
    <citation type="submission" date="2024-02" db="EMBL/GenBank/DDBJ databases">
        <title>Genome and pathogenicity analysis of Helicobacter mastomyrinus isolated from mice.</title>
        <authorList>
            <person name="Zhu L."/>
        </authorList>
    </citation>
    <scope>NUCLEOTIDE SEQUENCE [LARGE SCALE GENOMIC DNA]</scope>
    <source>
        <strain evidence="1 2">Hm-17</strain>
    </source>
</reference>
<evidence type="ECO:0008006" key="3">
    <source>
        <dbReference type="Google" id="ProtNLM"/>
    </source>
</evidence>
<evidence type="ECO:0000313" key="2">
    <source>
        <dbReference type="Proteomes" id="UP001434737"/>
    </source>
</evidence>
<sequence length="154" mass="17507">MKKLIFLAGLLVVIGGAIYGVIYMDRISNAPPFHIQPMEIPQINGAVEHKEETWLSFVPDSNELPYAYPATELSVQFDFLTEDSKPIAPSTISIDGLDEYKFACVKQVLAQNNIETAYYRLGDVLKLMVFVDDEAMYEKLLADLKYYRLQFSVQ</sequence>
<dbReference type="Proteomes" id="UP001434737">
    <property type="component" value="Chromosome"/>
</dbReference>
<name>A0ABZ3F8N0_9HELI</name>
<organism evidence="1 2">
    <name type="scientific">Helicobacter mastomyrinus</name>
    <dbReference type="NCBI Taxonomy" id="287948"/>
    <lineage>
        <taxon>Bacteria</taxon>
        <taxon>Pseudomonadati</taxon>
        <taxon>Campylobacterota</taxon>
        <taxon>Epsilonproteobacteria</taxon>
        <taxon>Campylobacterales</taxon>
        <taxon>Helicobacteraceae</taxon>
        <taxon>Helicobacter</taxon>
    </lineage>
</organism>
<protein>
    <recommendedName>
        <fullName evidence="3">Periplasmic protein</fullName>
    </recommendedName>
</protein>
<dbReference type="EMBL" id="CP145316">
    <property type="protein sequence ID" value="XAM18482.1"/>
    <property type="molecule type" value="Genomic_DNA"/>
</dbReference>
<evidence type="ECO:0000313" key="1">
    <source>
        <dbReference type="EMBL" id="XAM18482.1"/>
    </source>
</evidence>
<keyword evidence="2" id="KW-1185">Reference proteome</keyword>
<dbReference type="RefSeq" id="WP_300446770.1">
    <property type="nucleotide sequence ID" value="NZ_CP145316.1"/>
</dbReference>
<accession>A0ABZ3F8N0</accession>
<proteinExistence type="predicted"/>